<evidence type="ECO:0000256" key="3">
    <source>
        <dbReference type="ARBA" id="ARBA00022833"/>
    </source>
</evidence>
<keyword evidence="2 4" id="KW-0863">Zinc-finger</keyword>
<proteinExistence type="predicted"/>
<protein>
    <submittedName>
        <fullName evidence="7">BOI-related E3 ubiquitin-protein ligase 1</fullName>
    </submittedName>
</protein>
<dbReference type="PANTHER" id="PTHR42647">
    <property type="entry name" value="SBP (S-RIBONUCLEASE BINDING PROTEIN) FAMILY PROTEIN"/>
    <property type="match status" value="1"/>
</dbReference>
<accession>A0AAE1W1U2</accession>
<evidence type="ECO:0000256" key="2">
    <source>
        <dbReference type="ARBA" id="ARBA00022771"/>
    </source>
</evidence>
<dbReference type="GO" id="GO:0008270">
    <property type="term" value="F:zinc ion binding"/>
    <property type="evidence" value="ECO:0007669"/>
    <property type="project" value="UniProtKB-KW"/>
</dbReference>
<evidence type="ECO:0000259" key="6">
    <source>
        <dbReference type="PROSITE" id="PS50089"/>
    </source>
</evidence>
<comment type="caution">
    <text evidence="7">The sequence shown here is derived from an EMBL/GenBank/DDBJ whole genome shotgun (WGS) entry which is preliminary data.</text>
</comment>
<dbReference type="Gene3D" id="1.10.1170.10">
    <property type="entry name" value="Inhibitor Of Apoptosis Protein (2mihbC-IAP-1), Chain A"/>
    <property type="match status" value="1"/>
</dbReference>
<dbReference type="Gene3D" id="1.10.533.10">
    <property type="entry name" value="Death Domain, Fas"/>
    <property type="match status" value="1"/>
</dbReference>
<organism evidence="7 8">
    <name type="scientific">Sesamum angolense</name>
    <dbReference type="NCBI Taxonomy" id="2727404"/>
    <lineage>
        <taxon>Eukaryota</taxon>
        <taxon>Viridiplantae</taxon>
        <taxon>Streptophyta</taxon>
        <taxon>Embryophyta</taxon>
        <taxon>Tracheophyta</taxon>
        <taxon>Spermatophyta</taxon>
        <taxon>Magnoliopsida</taxon>
        <taxon>eudicotyledons</taxon>
        <taxon>Gunneridae</taxon>
        <taxon>Pentapetalae</taxon>
        <taxon>asterids</taxon>
        <taxon>lamiids</taxon>
        <taxon>Lamiales</taxon>
        <taxon>Pedaliaceae</taxon>
        <taxon>Sesamum</taxon>
    </lineage>
</organism>
<feature type="coiled-coil region" evidence="5">
    <location>
        <begin position="142"/>
        <end position="183"/>
    </location>
</feature>
<dbReference type="InterPro" id="IPR011029">
    <property type="entry name" value="DEATH-like_dom_sf"/>
</dbReference>
<evidence type="ECO:0000256" key="1">
    <source>
        <dbReference type="ARBA" id="ARBA00022723"/>
    </source>
</evidence>
<dbReference type="Gene3D" id="1.10.8.10">
    <property type="entry name" value="DNA helicase RuvA subunit, C-terminal domain"/>
    <property type="match status" value="1"/>
</dbReference>
<dbReference type="InterPro" id="IPR001841">
    <property type="entry name" value="Znf_RING"/>
</dbReference>
<dbReference type="GO" id="GO:0004842">
    <property type="term" value="F:ubiquitin-protein transferase activity"/>
    <property type="evidence" value="ECO:0007669"/>
    <property type="project" value="TreeGrafter"/>
</dbReference>
<evidence type="ECO:0000313" key="8">
    <source>
        <dbReference type="Proteomes" id="UP001289374"/>
    </source>
</evidence>
<keyword evidence="8" id="KW-1185">Reference proteome</keyword>
<evidence type="ECO:0000256" key="4">
    <source>
        <dbReference type="PROSITE-ProRule" id="PRU00175"/>
    </source>
</evidence>
<evidence type="ECO:0000256" key="5">
    <source>
        <dbReference type="SAM" id="Coils"/>
    </source>
</evidence>
<dbReference type="PROSITE" id="PS50089">
    <property type="entry name" value="ZF_RING_2"/>
    <property type="match status" value="1"/>
</dbReference>
<dbReference type="EMBL" id="JACGWL010000016">
    <property type="protein sequence ID" value="KAK4385225.1"/>
    <property type="molecule type" value="Genomic_DNA"/>
</dbReference>
<name>A0AAE1W1U2_9LAMI</name>
<gene>
    <name evidence="7" type="ORF">Sango_2646500</name>
</gene>
<keyword evidence="5" id="KW-0175">Coiled coil</keyword>
<feature type="domain" description="RING-type" evidence="6">
    <location>
        <begin position="225"/>
        <end position="260"/>
    </location>
</feature>
<dbReference type="AlphaFoldDB" id="A0AAE1W1U2"/>
<dbReference type="Proteomes" id="UP001289374">
    <property type="component" value="Unassembled WGS sequence"/>
</dbReference>
<keyword evidence="3" id="KW-0862">Zinc</keyword>
<reference evidence="7" key="2">
    <citation type="journal article" date="2024" name="Plant">
        <title>Genomic evolution and insights into agronomic trait innovations of Sesamum species.</title>
        <authorList>
            <person name="Miao H."/>
            <person name="Wang L."/>
            <person name="Qu L."/>
            <person name="Liu H."/>
            <person name="Sun Y."/>
            <person name="Le M."/>
            <person name="Wang Q."/>
            <person name="Wei S."/>
            <person name="Zheng Y."/>
            <person name="Lin W."/>
            <person name="Duan Y."/>
            <person name="Cao H."/>
            <person name="Xiong S."/>
            <person name="Wang X."/>
            <person name="Wei L."/>
            <person name="Li C."/>
            <person name="Ma Q."/>
            <person name="Ju M."/>
            <person name="Zhao R."/>
            <person name="Li G."/>
            <person name="Mu C."/>
            <person name="Tian Q."/>
            <person name="Mei H."/>
            <person name="Zhang T."/>
            <person name="Gao T."/>
            <person name="Zhang H."/>
        </authorList>
    </citation>
    <scope>NUCLEOTIDE SEQUENCE</scope>
    <source>
        <strain evidence="7">K16</strain>
    </source>
</reference>
<keyword evidence="1" id="KW-0479">Metal-binding</keyword>
<reference evidence="7" key="1">
    <citation type="submission" date="2020-06" db="EMBL/GenBank/DDBJ databases">
        <authorList>
            <person name="Li T."/>
            <person name="Hu X."/>
            <person name="Zhang T."/>
            <person name="Song X."/>
            <person name="Zhang H."/>
            <person name="Dai N."/>
            <person name="Sheng W."/>
            <person name="Hou X."/>
            <person name="Wei L."/>
        </authorList>
    </citation>
    <scope>NUCLEOTIDE SEQUENCE</scope>
    <source>
        <strain evidence="7">K16</strain>
        <tissue evidence="7">Leaf</tissue>
    </source>
</reference>
<sequence length="445" mass="50018">MFANNGGVSAFVGAVPKDSRKRKMKEVVTETTDQAPAAASNQINLFNLHGPHFASLNGRHSQVQQVLNNAAPYKPFSFTSLLTAADEDDQDSLSMEIKNQSEQVDQIVLFHNENLRQTLAGVLGKHHRTLHRMAEEKVAKKLKAKELELHGKLSENAELERMVEHYKGEAERLLIRVRCLERTTMSLQAGLQEANAARRYAETEQEDAESLFEDPDRVGPVRLDCKACERQLATVMMWPCRHICVCTRCDYVTKVCPVCSTIPLPGEKVEAGSRLKEKVKNLEQQLFGIVLRHGLLKLRNGNALLLRQRQSRSTWNQNLMLCANVPQNLFTEIALQFRRKRIPSSKIPQQIRGRSSNLERISLAGGREEVWSLRAGVLEREKKGREGEVWCGSHRRKSWSSCLVVLIRGLLCLSSTVCVIQWLRKTGSIASALTTGSGAHPPVKF</sequence>
<evidence type="ECO:0000313" key="7">
    <source>
        <dbReference type="EMBL" id="KAK4385225.1"/>
    </source>
</evidence>
<dbReference type="PANTHER" id="PTHR42647:SF5">
    <property type="entry name" value="SBP (S-RIBONUCLEASE BINDING PROTEIN) FAMILY PROTEIN"/>
    <property type="match status" value="1"/>
</dbReference>